<dbReference type="PATRIC" id="fig|2162.10.peg.753"/>
<reference evidence="4" key="3">
    <citation type="submission" date="2014-09" db="EMBL/GenBank/DDBJ databases">
        <authorList>
            <person name="Bishop-Lilly K.A."/>
            <person name="Broomall S.M."/>
            <person name="Chain P.S."/>
            <person name="Chertkov O."/>
            <person name="Coyne S.R."/>
            <person name="Daligault H.E."/>
            <person name="Davenport K.W."/>
            <person name="Erkkila T."/>
            <person name="Frey K.G."/>
            <person name="Gibbons H.S."/>
            <person name="Gu W."/>
            <person name="Jaissle J."/>
            <person name="Johnson S.L."/>
            <person name="Koroleva G.I."/>
            <person name="Ladner J.T."/>
            <person name="Lo C.-C."/>
            <person name="Minogue T.D."/>
            <person name="Munk C."/>
            <person name="Palacios G.F."/>
            <person name="Redden C.L."/>
            <person name="Rosenzweig C.N."/>
            <person name="Scholz M.B."/>
            <person name="Teshima H."/>
            <person name="Xu Y."/>
        </authorList>
    </citation>
    <scope>NUCLEOTIDE SEQUENCE</scope>
    <source>
        <strain evidence="4">Mb9</strain>
    </source>
</reference>
<organism evidence="3">
    <name type="scientific">Methanobacterium formicicum</name>
    <dbReference type="NCBI Taxonomy" id="2162"/>
    <lineage>
        <taxon>Archaea</taxon>
        <taxon>Methanobacteriati</taxon>
        <taxon>Methanobacteriota</taxon>
        <taxon>Methanomada group</taxon>
        <taxon>Methanobacteria</taxon>
        <taxon>Methanobacteriales</taxon>
        <taxon>Methanobacteriaceae</taxon>
        <taxon>Methanobacterium</taxon>
    </lineage>
</organism>
<accession>A0A090I5B3</accession>
<protein>
    <submittedName>
        <fullName evidence="5">PepSY domain-containing protein</fullName>
    </submittedName>
</protein>
<evidence type="ECO:0000313" key="4">
    <source>
        <dbReference type="EMBL" id="CEL24366.1"/>
    </source>
</evidence>
<dbReference type="Proteomes" id="UP000029661">
    <property type="component" value="Chromosome"/>
</dbReference>
<proteinExistence type="predicted"/>
<dbReference type="RefSeq" id="WP_048073607.1">
    <property type="nucleotide sequence ID" value="NZ_CALCVY010000042.1"/>
</dbReference>
<dbReference type="KEGG" id="mfc:BRM9_1586"/>
<evidence type="ECO:0000313" key="3">
    <source>
        <dbReference type="EMBL" id="CEA14617.1"/>
    </source>
</evidence>
<reference evidence="2" key="1">
    <citation type="submission" date="2013-12" db="EMBL/GenBank/DDBJ databases">
        <title>The complete genome sequence of Methanobacterium sp. BRM9.</title>
        <authorList>
            <consortium name="Pastoral Greenhouse Gas Research Consortium"/>
            <person name="Kelly W.J."/>
            <person name="Leahy S.C."/>
            <person name="Perry R."/>
            <person name="Li D."/>
            <person name="Altermann E."/>
            <person name="Lambie S.C."/>
            <person name="Attwood G.T."/>
        </authorList>
    </citation>
    <scope>NUCLEOTIDE SEQUENCE [LARGE SCALE GENOMIC DNA]</scope>
    <source>
        <strain evidence="2">BRM9</strain>
    </source>
</reference>
<dbReference type="AlphaFoldDB" id="A0A090I5B3"/>
<sequence length="136" mass="15225">MDRKIIALIIVVLLVIVGVGAYFIYSNSQTPNITVNNSTNLPTTTTHTYKHNESNHPSHTNVTNNTKTNITSQQAMSIVNKLLKDDGFTDYSASTPQLMKAPNNKMVWHVPVLDPNKKYVWSVDVDAQTGEIYTLY</sequence>
<dbReference type="EMBL" id="CP006933">
    <property type="protein sequence ID" value="AIS32398.1"/>
    <property type="molecule type" value="Genomic_DNA"/>
</dbReference>
<keyword evidence="1" id="KW-1133">Transmembrane helix</keyword>
<evidence type="ECO:0000256" key="1">
    <source>
        <dbReference type="SAM" id="Phobius"/>
    </source>
</evidence>
<dbReference type="EMBL" id="JADIIL010000007">
    <property type="protein sequence ID" value="MBF4474169.1"/>
    <property type="molecule type" value="Genomic_DNA"/>
</dbReference>
<keyword evidence="1" id="KW-0812">Transmembrane</keyword>
<dbReference type="EMBL" id="LN734822">
    <property type="protein sequence ID" value="CEL24366.1"/>
    <property type="molecule type" value="Genomic_DNA"/>
</dbReference>
<dbReference type="Gene3D" id="3.10.450.40">
    <property type="match status" value="1"/>
</dbReference>
<dbReference type="Proteomes" id="UP000606900">
    <property type="component" value="Unassembled WGS sequence"/>
</dbReference>
<gene>
    <name evidence="2" type="ORF">BRM9_1586</name>
    <name evidence="3" type="ORF">DSM1535_2279</name>
    <name evidence="5" type="ORF">ISP06_01680</name>
    <name evidence="4" type="ORF">MB9_0723</name>
</gene>
<dbReference type="GeneID" id="26738981"/>
<evidence type="ECO:0000313" key="6">
    <source>
        <dbReference type="Proteomes" id="UP000062768"/>
    </source>
</evidence>
<dbReference type="Proteomes" id="UP000062768">
    <property type="component" value="Chromosome I"/>
</dbReference>
<evidence type="ECO:0000313" key="5">
    <source>
        <dbReference type="EMBL" id="MBF4474169.1"/>
    </source>
</evidence>
<reference evidence="5" key="4">
    <citation type="submission" date="2020-10" db="EMBL/GenBank/DDBJ databases">
        <title>Dehalococcoides mccartyi of a TCE/Cr reducing biochatode.</title>
        <authorList>
            <person name="Matturro B."/>
        </authorList>
    </citation>
    <scope>NUCLEOTIDE SEQUENCE</scope>
    <source>
        <strain evidence="5">Bin2</strain>
    </source>
</reference>
<dbReference type="KEGG" id="mfi:DSM1535_2279"/>
<keyword evidence="6" id="KW-1185">Reference proteome</keyword>
<name>A0A090I5B3_METFO</name>
<feature type="transmembrane region" description="Helical" evidence="1">
    <location>
        <begin position="5"/>
        <end position="25"/>
    </location>
</feature>
<keyword evidence="1" id="KW-0472">Membrane</keyword>
<evidence type="ECO:0000313" key="2">
    <source>
        <dbReference type="EMBL" id="AIS32398.1"/>
    </source>
</evidence>
<reference evidence="3" key="2">
    <citation type="submission" date="2014-08" db="EMBL/GenBank/DDBJ databases">
        <authorList>
            <person name="Wibberg D."/>
        </authorList>
    </citation>
    <scope>NUCLEOTIDE SEQUENCE</scope>
</reference>
<dbReference type="EMBL" id="LN515531">
    <property type="protein sequence ID" value="CEA14617.1"/>
    <property type="molecule type" value="Genomic_DNA"/>
</dbReference>